<dbReference type="PRINTS" id="PR00260">
    <property type="entry name" value="CHEMTRNSDUCR"/>
</dbReference>
<dbReference type="SMART" id="SM00304">
    <property type="entry name" value="HAMP"/>
    <property type="match status" value="4"/>
</dbReference>
<dbReference type="InterPro" id="IPR003660">
    <property type="entry name" value="HAMP_dom"/>
</dbReference>
<reference evidence="12" key="1">
    <citation type="submission" date="2021-04" db="EMBL/GenBank/DDBJ databases">
        <title>Sinoanaerobacter chloroacetimidivorans sp. nov., an obligate anaerobic bacterium isolated from anaerobic sludge.</title>
        <authorList>
            <person name="Bao Y."/>
        </authorList>
    </citation>
    <scope>NUCLEOTIDE SEQUENCE</scope>
    <source>
        <strain evidence="12">BAD-6</strain>
    </source>
</reference>
<evidence type="ECO:0000313" key="12">
    <source>
        <dbReference type="EMBL" id="MBR0596911.1"/>
    </source>
</evidence>
<dbReference type="Gene3D" id="6.10.340.10">
    <property type="match status" value="1"/>
</dbReference>
<dbReference type="Pfam" id="PF02743">
    <property type="entry name" value="dCache_1"/>
    <property type="match status" value="1"/>
</dbReference>
<dbReference type="InterPro" id="IPR033479">
    <property type="entry name" value="dCache_1"/>
</dbReference>
<comment type="similarity">
    <text evidence="7">Belongs to the methyl-accepting chemotaxis (MCP) protein family.</text>
</comment>
<protein>
    <submittedName>
        <fullName evidence="12">HAMP domain-containing protein</fullName>
    </submittedName>
</protein>
<feature type="domain" description="HAMP" evidence="11">
    <location>
        <begin position="451"/>
        <end position="503"/>
    </location>
</feature>
<comment type="subcellular location">
    <subcellularLocation>
        <location evidence="1">Cell membrane</location>
        <topology evidence="1">Multi-pass membrane protein</topology>
    </subcellularLocation>
</comment>
<evidence type="ECO:0000259" key="10">
    <source>
        <dbReference type="PROSITE" id="PS50111"/>
    </source>
</evidence>
<dbReference type="Pfam" id="PF18947">
    <property type="entry name" value="HAMP_2"/>
    <property type="match status" value="2"/>
</dbReference>
<evidence type="ECO:0000256" key="1">
    <source>
        <dbReference type="ARBA" id="ARBA00004651"/>
    </source>
</evidence>
<dbReference type="SUPFAM" id="SSF103190">
    <property type="entry name" value="Sensory domain-like"/>
    <property type="match status" value="1"/>
</dbReference>
<dbReference type="GO" id="GO:0006935">
    <property type="term" value="P:chemotaxis"/>
    <property type="evidence" value="ECO:0007669"/>
    <property type="project" value="UniProtKB-KW"/>
</dbReference>
<feature type="transmembrane region" description="Helical" evidence="9">
    <location>
        <begin position="12"/>
        <end position="31"/>
    </location>
</feature>
<evidence type="ECO:0000313" key="13">
    <source>
        <dbReference type="Proteomes" id="UP000675664"/>
    </source>
</evidence>
<dbReference type="PANTHER" id="PTHR43531:SF14">
    <property type="entry name" value="METHYL-ACCEPTING CHEMOTAXIS PROTEIN I-RELATED"/>
    <property type="match status" value="1"/>
</dbReference>
<dbReference type="Pfam" id="PF00672">
    <property type="entry name" value="HAMP"/>
    <property type="match status" value="1"/>
</dbReference>
<dbReference type="PROSITE" id="PS50885">
    <property type="entry name" value="HAMP"/>
    <property type="match status" value="3"/>
</dbReference>
<dbReference type="InterPro" id="IPR004089">
    <property type="entry name" value="MCPsignal_dom"/>
</dbReference>
<evidence type="ECO:0000256" key="5">
    <source>
        <dbReference type="ARBA" id="ARBA00022989"/>
    </source>
</evidence>
<dbReference type="InterPro" id="IPR051310">
    <property type="entry name" value="MCP_chemotaxis"/>
</dbReference>
<dbReference type="GO" id="GO:0007165">
    <property type="term" value="P:signal transduction"/>
    <property type="evidence" value="ECO:0007669"/>
    <property type="project" value="UniProtKB-KW"/>
</dbReference>
<proteinExistence type="inferred from homology"/>
<dbReference type="InterPro" id="IPR004090">
    <property type="entry name" value="Chemotax_Me-accpt_rcpt"/>
</dbReference>
<evidence type="ECO:0000256" key="3">
    <source>
        <dbReference type="ARBA" id="ARBA00022481"/>
    </source>
</evidence>
<dbReference type="CDD" id="cd12912">
    <property type="entry name" value="PDC2_MCP_like"/>
    <property type="match status" value="1"/>
</dbReference>
<keyword evidence="5 9" id="KW-1133">Transmembrane helix</keyword>
<evidence type="ECO:0000256" key="4">
    <source>
        <dbReference type="ARBA" id="ARBA00022692"/>
    </source>
</evidence>
<dbReference type="SUPFAM" id="SSF58104">
    <property type="entry name" value="Methyl-accepting chemotaxis protein (MCP) signaling domain"/>
    <property type="match status" value="1"/>
</dbReference>
<dbReference type="PROSITE" id="PS50111">
    <property type="entry name" value="CHEMOTAXIS_TRANSDUC_2"/>
    <property type="match status" value="1"/>
</dbReference>
<dbReference type="PANTHER" id="PTHR43531">
    <property type="entry name" value="PROTEIN ICFG"/>
    <property type="match status" value="1"/>
</dbReference>
<evidence type="ECO:0000256" key="7">
    <source>
        <dbReference type="ARBA" id="ARBA00029447"/>
    </source>
</evidence>
<dbReference type="SMART" id="SM00283">
    <property type="entry name" value="MA"/>
    <property type="match status" value="1"/>
</dbReference>
<keyword evidence="4 9" id="KW-0812">Transmembrane</keyword>
<dbReference type="Proteomes" id="UP000675664">
    <property type="component" value="Unassembled WGS sequence"/>
</dbReference>
<name>A0A8J7W0F5_9FIRM</name>
<keyword evidence="3" id="KW-0488">Methylation</keyword>
<evidence type="ECO:0000256" key="8">
    <source>
        <dbReference type="PROSITE-ProRule" id="PRU00284"/>
    </source>
</evidence>
<accession>A0A8J7W0F5</accession>
<dbReference type="Gene3D" id="1.10.287.950">
    <property type="entry name" value="Methyl-accepting chemotaxis protein"/>
    <property type="match status" value="1"/>
</dbReference>
<evidence type="ECO:0000256" key="2">
    <source>
        <dbReference type="ARBA" id="ARBA00022475"/>
    </source>
</evidence>
<feature type="domain" description="HAMP" evidence="11">
    <location>
        <begin position="320"/>
        <end position="372"/>
    </location>
</feature>
<dbReference type="CDD" id="cd11386">
    <property type="entry name" value="MCP_signal"/>
    <property type="match status" value="1"/>
</dbReference>
<gene>
    <name evidence="12" type="ORF">KCX82_03385</name>
</gene>
<keyword evidence="13" id="KW-1185">Reference proteome</keyword>
<dbReference type="Gene3D" id="1.20.120.1530">
    <property type="match status" value="2"/>
</dbReference>
<feature type="domain" description="Methyl-accepting transducer" evidence="10">
    <location>
        <begin position="867"/>
        <end position="1096"/>
    </location>
</feature>
<dbReference type="Pfam" id="PF00015">
    <property type="entry name" value="MCPsignal"/>
    <property type="match status" value="1"/>
</dbReference>
<evidence type="ECO:0000256" key="9">
    <source>
        <dbReference type="SAM" id="Phobius"/>
    </source>
</evidence>
<feature type="transmembrane region" description="Helical" evidence="9">
    <location>
        <begin position="298"/>
        <end position="318"/>
    </location>
</feature>
<keyword evidence="2" id="KW-1003">Cell membrane</keyword>
<organism evidence="12 13">
    <name type="scientific">Sinanaerobacter chloroacetimidivorans</name>
    <dbReference type="NCBI Taxonomy" id="2818044"/>
    <lineage>
        <taxon>Bacteria</taxon>
        <taxon>Bacillati</taxon>
        <taxon>Bacillota</taxon>
        <taxon>Clostridia</taxon>
        <taxon>Peptostreptococcales</taxon>
        <taxon>Anaerovoracaceae</taxon>
        <taxon>Sinanaerobacter</taxon>
    </lineage>
</organism>
<sequence length="1140" mass="123944">MLKNISLMKKILVFIGIPIALAFCITAFITLNSVNHSVSKLTTNELSARSHSTANEIEILFTKYLEIANQMAANSQIEDLLLRTAPGMVITSVEGFPQVKKTLDNVKATNDDEIMVSWIADVDSSQFTQSDGYVSGADYQITERSWYKDLVEKKSVFITEPYEDTVTKSIIVSVVAPVFKKGTQEIIGAACIDVSIDPIRAMLKEQTIGKTGFFILTTGSGQIYYHPNEELINQNVADADLSENIEDAFLKKTKGDITYTMGKEKIHGYVSPVGNTGWVVASGLPDKEFGGTYDAVRITILGIFGLALIIIIVVLYMVSRRIVNPLKKVVYMIEEMGKGHYKERLSVDSHDEIGHMAEIMNAFADKLQSDLIGTLNKISQGDVSANLKAVDDKDEITPALIKTTETLRSLNSEIKSLIHAITEGKLDTRGKADLYSGTWKELLTGINGLADAFTAPINITAEYVNRISKGDIPPRITEEYKGDFNEIKISLNTCMDAIGELVADTKMLSEAAINGDFLKRADLEKHQGDFKKAIQGINDTLDVVADKAVWYMAIIDAIPFPIHVTDANMKWTYLNKAFEKLMIQQGVIKNRESAYGMDCCNAGANICNTKGCGIRQLVDEGKTESFFEWCGKSNKQDTAYLKDRRGEKIGFVEVVTDLTPIIRVGNYTRNEVHRLEKNLKLLSSGNLDFDLNIEAADEYTTEVGEQFKAIGQSIAEVKKAVGSLIDDAAMMTTAAVEGNLKNRADVGRHGGEFARIMEGFNKTLDAVIAPVEEASAVLKEIAKGNLHVTMDGNYKGDHAEIKDALNDTVKNILSYVSEISNVLSEIGNGNLNIAITADYKGDFVEIKNSLNNIVESLNQVMGELNEAAQQVSSGSVQVSLGSQTLSQGSTEQASAIQQLTASIAEIATQTKQNAMNANEANELATDARENAEKGNEQMKGMLNSMIEINESSTNISRIIKVIDDIAFQTNILALNAAVEAARAGQHGKGFAVVAEEVRNLAARSADAAKETTVLIEGSINKVQTGTRIANDTAAALNDIVIGIEKAANLVGNIATASNEQATGIAQVNKGIEQVSQVVQNNSATAEESAAASEQLSGQAEILKGMVGRFKLRKNNHSHMLPQPNSGAHQIMLGTDEFSKY</sequence>
<dbReference type="GO" id="GO:0005886">
    <property type="term" value="C:plasma membrane"/>
    <property type="evidence" value="ECO:0007669"/>
    <property type="project" value="UniProtKB-SubCell"/>
</dbReference>
<dbReference type="SUPFAM" id="SSF158472">
    <property type="entry name" value="HAMP domain-like"/>
    <property type="match status" value="1"/>
</dbReference>
<dbReference type="InterPro" id="IPR029151">
    <property type="entry name" value="Sensor-like_sf"/>
</dbReference>
<dbReference type="Gene3D" id="3.30.450.20">
    <property type="entry name" value="PAS domain"/>
    <property type="match status" value="2"/>
</dbReference>
<evidence type="ECO:0000259" key="11">
    <source>
        <dbReference type="PROSITE" id="PS50885"/>
    </source>
</evidence>
<dbReference type="AlphaFoldDB" id="A0A8J7W0F5"/>
<reference evidence="12" key="2">
    <citation type="submission" date="2021-04" db="EMBL/GenBank/DDBJ databases">
        <authorList>
            <person name="Liu J."/>
        </authorList>
    </citation>
    <scope>NUCLEOTIDE SEQUENCE</scope>
    <source>
        <strain evidence="12">BAD-6</strain>
    </source>
</reference>
<dbReference type="EMBL" id="JAGSND010000002">
    <property type="protein sequence ID" value="MBR0596911.1"/>
    <property type="molecule type" value="Genomic_DNA"/>
</dbReference>
<feature type="domain" description="HAMP" evidence="11">
    <location>
        <begin position="810"/>
        <end position="862"/>
    </location>
</feature>
<dbReference type="CDD" id="cd12913">
    <property type="entry name" value="PDC1_MCP_like"/>
    <property type="match status" value="1"/>
</dbReference>
<evidence type="ECO:0000256" key="6">
    <source>
        <dbReference type="ARBA" id="ARBA00023136"/>
    </source>
</evidence>
<keyword evidence="6 9" id="KW-0472">Membrane</keyword>
<dbReference type="GO" id="GO:0004888">
    <property type="term" value="F:transmembrane signaling receptor activity"/>
    <property type="evidence" value="ECO:0007669"/>
    <property type="project" value="InterPro"/>
</dbReference>
<dbReference type="CDD" id="cd06225">
    <property type="entry name" value="HAMP"/>
    <property type="match status" value="1"/>
</dbReference>
<comment type="caution">
    <text evidence="12">The sequence shown here is derived from an EMBL/GenBank/DDBJ whole genome shotgun (WGS) entry which is preliminary data.</text>
</comment>
<keyword evidence="8" id="KW-0807">Transducer</keyword>
<dbReference type="FunFam" id="1.10.287.950:FF:000001">
    <property type="entry name" value="Methyl-accepting chemotaxis sensory transducer"/>
    <property type="match status" value="1"/>
</dbReference>